<keyword evidence="1" id="KW-0479">Metal-binding</keyword>
<dbReference type="InterPro" id="IPR029056">
    <property type="entry name" value="Ribokinase-like"/>
</dbReference>
<dbReference type="OrthoDB" id="198885at2759"/>
<accession>A0A834HWB7</accession>
<evidence type="ECO:0000313" key="4">
    <source>
        <dbReference type="Proteomes" id="UP000625711"/>
    </source>
</evidence>
<name>A0A834HWB7_RHYFE</name>
<dbReference type="Proteomes" id="UP000625711">
    <property type="component" value="Unassembled WGS sequence"/>
</dbReference>
<sequence>MEGKKINGGNRTLLVVLNLDGRIHMGRLEYTPGGVGRNICEAMGKLGRNCHFISAVGDDEQGRILTRNLSEESRKCIKICRDNHSAQCIVVLDKNGNCSFLMGDMNIHNQITPEMIEYYEDQIKQSPLLIIDGNLSIDAMEKTLQIAHYHAIPGKYI</sequence>
<dbReference type="GO" id="GO:0006796">
    <property type="term" value="P:phosphate-containing compound metabolic process"/>
    <property type="evidence" value="ECO:0007669"/>
    <property type="project" value="UniProtKB-ARBA"/>
</dbReference>
<reference evidence="3" key="1">
    <citation type="submission" date="2020-08" db="EMBL/GenBank/DDBJ databases">
        <title>Genome sequencing and assembly of the red palm weevil Rhynchophorus ferrugineus.</title>
        <authorList>
            <person name="Dias G.B."/>
            <person name="Bergman C.M."/>
            <person name="Manee M."/>
        </authorList>
    </citation>
    <scope>NUCLEOTIDE SEQUENCE</scope>
    <source>
        <strain evidence="3">AA-2017</strain>
        <tissue evidence="3">Whole larva</tissue>
    </source>
</reference>
<feature type="domain" description="Carbohydrate kinase PfkB" evidence="2">
    <location>
        <begin position="23"/>
        <end position="150"/>
    </location>
</feature>
<dbReference type="AlphaFoldDB" id="A0A834HWB7"/>
<keyword evidence="4" id="KW-1185">Reference proteome</keyword>
<gene>
    <name evidence="3" type="ORF">GWI33_018723</name>
</gene>
<comment type="caution">
    <text evidence="3">The sequence shown here is derived from an EMBL/GenBank/DDBJ whole genome shotgun (WGS) entry which is preliminary data.</text>
</comment>
<dbReference type="Gene3D" id="3.40.1190.20">
    <property type="match status" value="1"/>
</dbReference>
<dbReference type="GO" id="GO:0016798">
    <property type="term" value="F:hydrolase activity, acting on glycosyl bonds"/>
    <property type="evidence" value="ECO:0007669"/>
    <property type="project" value="TreeGrafter"/>
</dbReference>
<dbReference type="GO" id="GO:0004730">
    <property type="term" value="F:pseudouridylate synthase activity"/>
    <property type="evidence" value="ECO:0007669"/>
    <property type="project" value="TreeGrafter"/>
</dbReference>
<dbReference type="PANTHER" id="PTHR42909:SF1">
    <property type="entry name" value="CARBOHYDRATE KINASE PFKB DOMAIN-CONTAINING PROTEIN"/>
    <property type="match status" value="1"/>
</dbReference>
<protein>
    <recommendedName>
        <fullName evidence="2">Carbohydrate kinase PfkB domain-containing protein</fullName>
    </recommendedName>
</protein>
<evidence type="ECO:0000256" key="1">
    <source>
        <dbReference type="ARBA" id="ARBA00022723"/>
    </source>
</evidence>
<proteinExistence type="predicted"/>
<dbReference type="InterPro" id="IPR011611">
    <property type="entry name" value="PfkB_dom"/>
</dbReference>
<organism evidence="3 4">
    <name type="scientific">Rhynchophorus ferrugineus</name>
    <name type="common">Red palm weevil</name>
    <name type="synonym">Curculio ferrugineus</name>
    <dbReference type="NCBI Taxonomy" id="354439"/>
    <lineage>
        <taxon>Eukaryota</taxon>
        <taxon>Metazoa</taxon>
        <taxon>Ecdysozoa</taxon>
        <taxon>Arthropoda</taxon>
        <taxon>Hexapoda</taxon>
        <taxon>Insecta</taxon>
        <taxon>Pterygota</taxon>
        <taxon>Neoptera</taxon>
        <taxon>Endopterygota</taxon>
        <taxon>Coleoptera</taxon>
        <taxon>Polyphaga</taxon>
        <taxon>Cucujiformia</taxon>
        <taxon>Curculionidae</taxon>
        <taxon>Dryophthorinae</taxon>
        <taxon>Rhynchophorus</taxon>
    </lineage>
</organism>
<dbReference type="EMBL" id="JAACXV010014345">
    <property type="protein sequence ID" value="KAF7268117.1"/>
    <property type="molecule type" value="Genomic_DNA"/>
</dbReference>
<dbReference type="GO" id="GO:0005737">
    <property type="term" value="C:cytoplasm"/>
    <property type="evidence" value="ECO:0007669"/>
    <property type="project" value="TreeGrafter"/>
</dbReference>
<dbReference type="Pfam" id="PF00294">
    <property type="entry name" value="PfkB"/>
    <property type="match status" value="1"/>
</dbReference>
<evidence type="ECO:0000259" key="2">
    <source>
        <dbReference type="Pfam" id="PF00294"/>
    </source>
</evidence>
<dbReference type="GO" id="GO:0046872">
    <property type="term" value="F:metal ion binding"/>
    <property type="evidence" value="ECO:0007669"/>
    <property type="project" value="UniProtKB-KW"/>
</dbReference>
<dbReference type="SUPFAM" id="SSF53613">
    <property type="entry name" value="Ribokinase-like"/>
    <property type="match status" value="1"/>
</dbReference>
<dbReference type="PANTHER" id="PTHR42909">
    <property type="entry name" value="ZGC:136858"/>
    <property type="match status" value="1"/>
</dbReference>
<evidence type="ECO:0000313" key="3">
    <source>
        <dbReference type="EMBL" id="KAF7268117.1"/>
    </source>
</evidence>